<keyword evidence="3" id="KW-0645">Protease</keyword>
<evidence type="ECO:0000313" key="3">
    <source>
        <dbReference type="EMBL" id="MDQ0153014.1"/>
    </source>
</evidence>
<dbReference type="Pfam" id="PF01841">
    <property type="entry name" value="Transglut_core"/>
    <property type="match status" value="1"/>
</dbReference>
<keyword evidence="1" id="KW-0732">Signal</keyword>
<name>A0AAE3VB01_9FIRM</name>
<organism evidence="3 4">
    <name type="scientific">Moryella indoligenes</name>
    <dbReference type="NCBI Taxonomy" id="371674"/>
    <lineage>
        <taxon>Bacteria</taxon>
        <taxon>Bacillati</taxon>
        <taxon>Bacillota</taxon>
        <taxon>Clostridia</taxon>
        <taxon>Lachnospirales</taxon>
        <taxon>Lachnospiraceae</taxon>
        <taxon>Moryella</taxon>
    </lineage>
</organism>
<dbReference type="SUPFAM" id="SSF54001">
    <property type="entry name" value="Cysteine proteinases"/>
    <property type="match status" value="1"/>
</dbReference>
<reference evidence="3" key="1">
    <citation type="submission" date="2023-07" db="EMBL/GenBank/DDBJ databases">
        <title>Genomic Encyclopedia of Type Strains, Phase IV (KMG-IV): sequencing the most valuable type-strain genomes for metagenomic binning, comparative biology and taxonomic classification.</title>
        <authorList>
            <person name="Goeker M."/>
        </authorList>
    </citation>
    <scope>NUCLEOTIDE SEQUENCE</scope>
    <source>
        <strain evidence="3">DSM 19659</strain>
    </source>
</reference>
<protein>
    <submittedName>
        <fullName evidence="3">Transglutaminase-like putative cysteine protease</fullName>
    </submittedName>
</protein>
<dbReference type="RefSeq" id="WP_307255014.1">
    <property type="nucleotide sequence ID" value="NZ_JAUSTO010000010.1"/>
</dbReference>
<feature type="domain" description="Transglutaminase-like" evidence="2">
    <location>
        <begin position="197"/>
        <end position="286"/>
    </location>
</feature>
<sequence>MRKKRSRGLGLRVILLSLLCGAALAFPAYAGVVTRNRSAALAAGGVQGSREDGGALVPYATAAEATRSYGYSREDAVAAAEALYSFETNQLKKELNMSYLLSSIWYDPENLMRESDGSCMLRLYSGPVEQYQRAYLEALDGLSFFSAPTVYFYKDRKGELMVVVQTPEVFTEQRAAENYALLRQFLGIIEEVKTAVAEKDETDKAKYICDYVANHLRYDRSYERNSLGDAVRSGVTACVGYNEMTELLFEHCGIPYVSVVASSKQDANMMHIFGMARIGSSWLLFDTTNYDRDDGRKETYWIFSDIYREGAYYKDFRMVEELGGEEEERSAAK</sequence>
<accession>A0AAE3VB01</accession>
<dbReference type="GO" id="GO:0006508">
    <property type="term" value="P:proteolysis"/>
    <property type="evidence" value="ECO:0007669"/>
    <property type="project" value="UniProtKB-KW"/>
</dbReference>
<dbReference type="AlphaFoldDB" id="A0AAE3VB01"/>
<dbReference type="Proteomes" id="UP001241537">
    <property type="component" value="Unassembled WGS sequence"/>
</dbReference>
<dbReference type="GO" id="GO:0008233">
    <property type="term" value="F:peptidase activity"/>
    <property type="evidence" value="ECO:0007669"/>
    <property type="project" value="UniProtKB-KW"/>
</dbReference>
<keyword evidence="3" id="KW-0378">Hydrolase</keyword>
<dbReference type="InterPro" id="IPR002931">
    <property type="entry name" value="Transglutaminase-like"/>
</dbReference>
<dbReference type="Gene3D" id="3.10.620.30">
    <property type="match status" value="1"/>
</dbReference>
<evidence type="ECO:0000313" key="4">
    <source>
        <dbReference type="Proteomes" id="UP001241537"/>
    </source>
</evidence>
<keyword evidence="4" id="KW-1185">Reference proteome</keyword>
<comment type="caution">
    <text evidence="3">The sequence shown here is derived from an EMBL/GenBank/DDBJ whole genome shotgun (WGS) entry which is preliminary data.</text>
</comment>
<evidence type="ECO:0000259" key="2">
    <source>
        <dbReference type="Pfam" id="PF01841"/>
    </source>
</evidence>
<dbReference type="EMBL" id="JAUSTO010000010">
    <property type="protein sequence ID" value="MDQ0153014.1"/>
    <property type="molecule type" value="Genomic_DNA"/>
</dbReference>
<feature type="signal peptide" evidence="1">
    <location>
        <begin position="1"/>
        <end position="30"/>
    </location>
</feature>
<evidence type="ECO:0000256" key="1">
    <source>
        <dbReference type="SAM" id="SignalP"/>
    </source>
</evidence>
<gene>
    <name evidence="3" type="ORF">J2S20_001720</name>
</gene>
<feature type="chain" id="PRO_5042293919" evidence="1">
    <location>
        <begin position="31"/>
        <end position="333"/>
    </location>
</feature>
<proteinExistence type="predicted"/>
<dbReference type="InterPro" id="IPR038765">
    <property type="entry name" value="Papain-like_cys_pep_sf"/>
</dbReference>